<keyword evidence="3" id="KW-1185">Reference proteome</keyword>
<evidence type="ECO:0000313" key="3">
    <source>
        <dbReference type="Proteomes" id="UP001160334"/>
    </source>
</evidence>
<evidence type="ECO:0000256" key="1">
    <source>
        <dbReference type="SAM" id="MobiDB-lite"/>
    </source>
</evidence>
<protein>
    <submittedName>
        <fullName evidence="2">Uncharacterized protein</fullName>
    </submittedName>
</protein>
<evidence type="ECO:0000313" key="2">
    <source>
        <dbReference type="EMBL" id="MDH6284841.1"/>
    </source>
</evidence>
<comment type="caution">
    <text evidence="2">The sequence shown here is derived from an EMBL/GenBank/DDBJ whole genome shotgun (WGS) entry which is preliminary data.</text>
</comment>
<proteinExistence type="predicted"/>
<dbReference type="Proteomes" id="UP001160334">
    <property type="component" value="Unassembled WGS sequence"/>
</dbReference>
<reference evidence="2 3" key="1">
    <citation type="submission" date="2023-04" db="EMBL/GenBank/DDBJ databases">
        <title>Forest soil microbial communities from Buena Vista Peninsula, Colon Province, Panama.</title>
        <authorList>
            <person name="Bouskill N."/>
        </authorList>
    </citation>
    <scope>NUCLEOTIDE SEQUENCE [LARGE SCALE GENOMIC DNA]</scope>
    <source>
        <strain evidence="2 3">CFH S0262</strain>
    </source>
</reference>
<name>A0ABT6MLR3_9NOCA</name>
<feature type="region of interest" description="Disordered" evidence="1">
    <location>
        <begin position="30"/>
        <end position="67"/>
    </location>
</feature>
<organism evidence="2 3">
    <name type="scientific">Prescottella agglutinans</name>
    <dbReference type="NCBI Taxonomy" id="1644129"/>
    <lineage>
        <taxon>Bacteria</taxon>
        <taxon>Bacillati</taxon>
        <taxon>Actinomycetota</taxon>
        <taxon>Actinomycetes</taxon>
        <taxon>Mycobacteriales</taxon>
        <taxon>Nocardiaceae</taxon>
        <taxon>Prescottella</taxon>
    </lineage>
</organism>
<dbReference type="EMBL" id="JARXVC010000028">
    <property type="protein sequence ID" value="MDH6284841.1"/>
    <property type="molecule type" value="Genomic_DNA"/>
</dbReference>
<accession>A0ABT6MLR3</accession>
<sequence length="67" mass="7895">MLEAFRERVQQEKADFKSRAKDYQKLHETLERDRARDAKRRRSARSIPIERTSRIVSGGAPGLGRRR</sequence>
<dbReference type="RefSeq" id="WP_280764026.1">
    <property type="nucleotide sequence ID" value="NZ_JARXVC010000028.1"/>
</dbReference>
<gene>
    <name evidence="2" type="ORF">M2280_006104</name>
</gene>